<dbReference type="GO" id="GO:1990525">
    <property type="term" value="F:BIR domain binding"/>
    <property type="evidence" value="ECO:0007669"/>
    <property type="project" value="UniProtKB-ARBA"/>
</dbReference>
<dbReference type="PROSITE" id="PS01122">
    <property type="entry name" value="CASPASE_CYS"/>
    <property type="match status" value="1"/>
</dbReference>
<keyword evidence="5" id="KW-0788">Thiol protease</keyword>
<dbReference type="PROSITE" id="PS01121">
    <property type="entry name" value="CASPASE_HIS"/>
    <property type="match status" value="1"/>
</dbReference>
<keyword evidence="3" id="KW-0053">Apoptosis</keyword>
<dbReference type="CDD" id="cd00032">
    <property type="entry name" value="CASc"/>
    <property type="match status" value="1"/>
</dbReference>
<dbReference type="PANTHER" id="PTHR10454">
    <property type="entry name" value="CASPASE"/>
    <property type="match status" value="1"/>
</dbReference>
<comment type="caution">
    <text evidence="10">The sequence shown here is derived from an EMBL/GenBank/DDBJ whole genome shotgun (WGS) entry which is preliminary data.</text>
</comment>
<keyword evidence="4" id="KW-0378">Hydrolase</keyword>
<evidence type="ECO:0000256" key="6">
    <source>
        <dbReference type="ARBA" id="ARBA00023145"/>
    </source>
</evidence>
<dbReference type="InterPro" id="IPR016129">
    <property type="entry name" value="Caspase_his_AS"/>
</dbReference>
<evidence type="ECO:0000259" key="9">
    <source>
        <dbReference type="PROSITE" id="PS50208"/>
    </source>
</evidence>
<evidence type="ECO:0000256" key="2">
    <source>
        <dbReference type="ARBA" id="ARBA00022670"/>
    </source>
</evidence>
<accession>A0AAN7SPF6</accession>
<dbReference type="AlphaFoldDB" id="A0AAN7SPF6"/>
<dbReference type="InterPro" id="IPR029030">
    <property type="entry name" value="Caspase-like_dom_sf"/>
</dbReference>
<dbReference type="GO" id="GO:0004197">
    <property type="term" value="F:cysteine-type endopeptidase activity"/>
    <property type="evidence" value="ECO:0007669"/>
    <property type="project" value="InterPro"/>
</dbReference>
<dbReference type="FunFam" id="3.40.50.1460:FF:000001">
    <property type="entry name" value="Caspase-3 preproprotein"/>
    <property type="match status" value="1"/>
</dbReference>
<keyword evidence="2" id="KW-0645">Protease</keyword>
<dbReference type="EMBL" id="JARPUR010000005">
    <property type="protein sequence ID" value="KAK4875895.1"/>
    <property type="molecule type" value="Genomic_DNA"/>
</dbReference>
<evidence type="ECO:0000256" key="5">
    <source>
        <dbReference type="ARBA" id="ARBA00022807"/>
    </source>
</evidence>
<evidence type="ECO:0008006" key="12">
    <source>
        <dbReference type="Google" id="ProtNLM"/>
    </source>
</evidence>
<comment type="similarity">
    <text evidence="1 7">Belongs to the peptidase C14A family.</text>
</comment>
<dbReference type="InterPro" id="IPR002138">
    <property type="entry name" value="Pept_C14_p10"/>
</dbReference>
<organism evidence="10 11">
    <name type="scientific">Aquatica leii</name>
    <dbReference type="NCBI Taxonomy" id="1421715"/>
    <lineage>
        <taxon>Eukaryota</taxon>
        <taxon>Metazoa</taxon>
        <taxon>Ecdysozoa</taxon>
        <taxon>Arthropoda</taxon>
        <taxon>Hexapoda</taxon>
        <taxon>Insecta</taxon>
        <taxon>Pterygota</taxon>
        <taxon>Neoptera</taxon>
        <taxon>Endopterygota</taxon>
        <taxon>Coleoptera</taxon>
        <taxon>Polyphaga</taxon>
        <taxon>Elateriformia</taxon>
        <taxon>Elateroidea</taxon>
        <taxon>Lampyridae</taxon>
        <taxon>Luciolinae</taxon>
        <taxon>Aquatica</taxon>
    </lineage>
</organism>
<evidence type="ECO:0000256" key="3">
    <source>
        <dbReference type="ARBA" id="ARBA00022703"/>
    </source>
</evidence>
<dbReference type="PROSITE" id="PS50207">
    <property type="entry name" value="CASPASE_P10"/>
    <property type="match status" value="1"/>
</dbReference>
<dbReference type="InterPro" id="IPR033139">
    <property type="entry name" value="Caspase_cys_AS"/>
</dbReference>
<dbReference type="InterPro" id="IPR011600">
    <property type="entry name" value="Pept_C14_caspase"/>
</dbReference>
<keyword evidence="6" id="KW-0865">Zymogen</keyword>
<feature type="domain" description="Caspase family p10" evidence="8">
    <location>
        <begin position="191"/>
        <end position="272"/>
    </location>
</feature>
<dbReference type="InterPro" id="IPR015917">
    <property type="entry name" value="Pept_C14A"/>
</dbReference>
<protein>
    <recommendedName>
        <fullName evidence="12">Caspase-1</fullName>
    </recommendedName>
</protein>
<dbReference type="InterPro" id="IPR002398">
    <property type="entry name" value="Pept_C14"/>
</dbReference>
<feature type="domain" description="Caspase family p20" evidence="9">
    <location>
        <begin position="44"/>
        <end position="167"/>
    </location>
</feature>
<dbReference type="Gene3D" id="3.40.50.1460">
    <property type="match status" value="1"/>
</dbReference>
<evidence type="ECO:0000256" key="4">
    <source>
        <dbReference type="ARBA" id="ARBA00022801"/>
    </source>
</evidence>
<evidence type="ECO:0000313" key="10">
    <source>
        <dbReference type="EMBL" id="KAK4875895.1"/>
    </source>
</evidence>
<proteinExistence type="inferred from homology"/>
<keyword evidence="11" id="KW-1185">Reference proteome</keyword>
<evidence type="ECO:0000256" key="7">
    <source>
        <dbReference type="RuleBase" id="RU003971"/>
    </source>
</evidence>
<evidence type="ECO:0000313" key="11">
    <source>
        <dbReference type="Proteomes" id="UP001353858"/>
    </source>
</evidence>
<dbReference type="PRINTS" id="PR00376">
    <property type="entry name" value="IL1BCENZYME"/>
</dbReference>
<sequence>MDTVDGNCIGSSKSDVKTVKQNRTFVSPSQDDKNTIYYNMNKKTTGLALIFNHEQFDSPKCPSRNGTNFDRSNLAIRLNGLGFHVKVFQDLSYNQLKKEIIAASGRDHSDYDCFIMVVLTHGDPGILYAKDRVYQYENLWVPFSDKNCPTLVGKPKLFFIQACQGTEADDGITLYRTEIDGQPANSHLILTEPDVLIAYSTAPGFYSWRRKDEGSWFINALCMELDKISEDYDLLTLLTFVNQRVALDYESNFPEDVKKHLKKQIPCITIEN</sequence>
<dbReference type="GO" id="GO:0045751">
    <property type="term" value="P:negative regulation of Toll signaling pathway"/>
    <property type="evidence" value="ECO:0007669"/>
    <property type="project" value="UniProtKB-ARBA"/>
</dbReference>
<dbReference type="GO" id="GO:0006508">
    <property type="term" value="P:proteolysis"/>
    <property type="evidence" value="ECO:0007669"/>
    <property type="project" value="UniProtKB-KW"/>
</dbReference>
<dbReference type="PROSITE" id="PS50208">
    <property type="entry name" value="CASPASE_P20"/>
    <property type="match status" value="1"/>
</dbReference>
<dbReference type="GO" id="GO:0045476">
    <property type="term" value="P:nurse cell apoptotic process"/>
    <property type="evidence" value="ECO:0007669"/>
    <property type="project" value="UniProtKB-ARBA"/>
</dbReference>
<dbReference type="SUPFAM" id="SSF52129">
    <property type="entry name" value="Caspase-like"/>
    <property type="match status" value="1"/>
</dbReference>
<evidence type="ECO:0000259" key="8">
    <source>
        <dbReference type="PROSITE" id="PS50207"/>
    </source>
</evidence>
<dbReference type="GO" id="GO:0016322">
    <property type="term" value="P:neuron remodeling"/>
    <property type="evidence" value="ECO:0007669"/>
    <property type="project" value="UniProtKB-ARBA"/>
</dbReference>
<dbReference type="GO" id="GO:0005737">
    <property type="term" value="C:cytoplasm"/>
    <property type="evidence" value="ECO:0007669"/>
    <property type="project" value="TreeGrafter"/>
</dbReference>
<dbReference type="PANTHER" id="PTHR10454:SF245">
    <property type="entry name" value="CASPASE-RELATED"/>
    <property type="match status" value="1"/>
</dbReference>
<name>A0AAN7SPF6_9COLE</name>
<reference evidence="11" key="1">
    <citation type="submission" date="2023-01" db="EMBL/GenBank/DDBJ databases">
        <title>Key to firefly adult light organ development and bioluminescence: homeobox transcription factors regulate luciferase expression and transportation to peroxisome.</title>
        <authorList>
            <person name="Fu X."/>
        </authorList>
    </citation>
    <scope>NUCLEOTIDE SEQUENCE [LARGE SCALE GENOMIC DNA]</scope>
</reference>
<dbReference type="Pfam" id="PF00656">
    <property type="entry name" value="Peptidase_C14"/>
    <property type="match status" value="1"/>
</dbReference>
<evidence type="ECO:0000256" key="1">
    <source>
        <dbReference type="ARBA" id="ARBA00010134"/>
    </source>
</evidence>
<dbReference type="InterPro" id="IPR001309">
    <property type="entry name" value="Pept_C14_p20"/>
</dbReference>
<dbReference type="SMART" id="SM00115">
    <property type="entry name" value="CASc"/>
    <property type="match status" value="1"/>
</dbReference>
<gene>
    <name evidence="10" type="ORF">RN001_012317</name>
</gene>
<dbReference type="Proteomes" id="UP001353858">
    <property type="component" value="Unassembled WGS sequence"/>
</dbReference>
<dbReference type="GO" id="GO:0043525">
    <property type="term" value="P:positive regulation of neuron apoptotic process"/>
    <property type="evidence" value="ECO:0007669"/>
    <property type="project" value="TreeGrafter"/>
</dbReference>